<evidence type="ECO:0000256" key="1">
    <source>
        <dbReference type="SAM" id="Phobius"/>
    </source>
</evidence>
<reference evidence="2" key="2">
    <citation type="submission" date="2025-09" db="UniProtKB">
        <authorList>
            <consortium name="Ensembl"/>
        </authorList>
    </citation>
    <scope>IDENTIFICATION</scope>
</reference>
<organism evidence="2 3">
    <name type="scientific">Haplochromis burtoni</name>
    <name type="common">Burton's mouthbrooder</name>
    <name type="synonym">Chromis burtoni</name>
    <dbReference type="NCBI Taxonomy" id="8153"/>
    <lineage>
        <taxon>Eukaryota</taxon>
        <taxon>Metazoa</taxon>
        <taxon>Chordata</taxon>
        <taxon>Craniata</taxon>
        <taxon>Vertebrata</taxon>
        <taxon>Euteleostomi</taxon>
        <taxon>Actinopterygii</taxon>
        <taxon>Neopterygii</taxon>
        <taxon>Teleostei</taxon>
        <taxon>Neoteleostei</taxon>
        <taxon>Acanthomorphata</taxon>
        <taxon>Ovalentaria</taxon>
        <taxon>Cichlomorphae</taxon>
        <taxon>Cichliformes</taxon>
        <taxon>Cichlidae</taxon>
        <taxon>African cichlids</taxon>
        <taxon>Pseudocrenilabrinae</taxon>
        <taxon>Haplochromini</taxon>
        <taxon>Haplochromis</taxon>
    </lineage>
</organism>
<keyword evidence="1" id="KW-0472">Membrane</keyword>
<dbReference type="GeneTree" id="ENSGT00940000179713"/>
<reference evidence="2" key="1">
    <citation type="submission" date="2025-08" db="UniProtKB">
        <authorList>
            <consortium name="Ensembl"/>
        </authorList>
    </citation>
    <scope>IDENTIFICATION</scope>
</reference>
<dbReference type="Proteomes" id="UP000264840">
    <property type="component" value="Unplaced"/>
</dbReference>
<evidence type="ECO:0000313" key="3">
    <source>
        <dbReference type="Proteomes" id="UP000264840"/>
    </source>
</evidence>
<keyword evidence="1" id="KW-0812">Transmembrane</keyword>
<keyword evidence="3" id="KW-1185">Reference proteome</keyword>
<feature type="transmembrane region" description="Helical" evidence="1">
    <location>
        <begin position="17"/>
        <end position="38"/>
    </location>
</feature>
<protein>
    <submittedName>
        <fullName evidence="2">Uncharacterized protein</fullName>
    </submittedName>
</protein>
<dbReference type="STRING" id="8153.ENSHBUP00000008968"/>
<dbReference type="AlphaFoldDB" id="A0A3Q2VLH1"/>
<accession>A0A3Q2VLH1</accession>
<evidence type="ECO:0000313" key="2">
    <source>
        <dbReference type="Ensembl" id="ENSHBUP00000008968.1"/>
    </source>
</evidence>
<name>A0A3Q2VLH1_HAPBU</name>
<proteinExistence type="predicted"/>
<sequence length="115" mass="13072">MSFVLALVLSWTGLCSVLYIFSTGLVAVVALWTARLLLRYTWYSHRLSCFSKPQTRSWLVTHPLQNYHIIFCSDFQNFSAPHLLAATLSRRSNVSLSAIFIGYTDVFTCFQTAVI</sequence>
<dbReference type="Ensembl" id="ENSHBUT00000001049.1">
    <property type="protein sequence ID" value="ENSHBUP00000008968.1"/>
    <property type="gene ID" value="ENSHBUG00000010481.1"/>
</dbReference>
<keyword evidence="1" id="KW-1133">Transmembrane helix</keyword>